<reference evidence="6" key="1">
    <citation type="journal article" date="2019" name="Int. J. Syst. Evol. Microbiol.">
        <title>The Global Catalogue of Microorganisms (GCM) 10K type strain sequencing project: providing services to taxonomists for standard genome sequencing and annotation.</title>
        <authorList>
            <consortium name="The Broad Institute Genomics Platform"/>
            <consortium name="The Broad Institute Genome Sequencing Center for Infectious Disease"/>
            <person name="Wu L."/>
            <person name="Ma J."/>
        </authorList>
    </citation>
    <scope>NUCLEOTIDE SEQUENCE [LARGE SCALE GENOMIC DNA]</scope>
    <source>
        <strain evidence="6">CGMCC 4.7641</strain>
    </source>
</reference>
<keyword evidence="3" id="KW-0238">DNA-binding</keyword>
<keyword evidence="6" id="KW-1185">Reference proteome</keyword>
<keyword evidence="5" id="KW-0255">Endonuclease</keyword>
<dbReference type="PANTHER" id="PTHR30408">
    <property type="entry name" value="TYPE-1 RESTRICTION ENZYME ECOKI SPECIFICITY PROTEIN"/>
    <property type="match status" value="1"/>
</dbReference>
<dbReference type="InterPro" id="IPR000055">
    <property type="entry name" value="Restrct_endonuc_typeI_TRD"/>
</dbReference>
<dbReference type="GO" id="GO:0004519">
    <property type="term" value="F:endonuclease activity"/>
    <property type="evidence" value="ECO:0007669"/>
    <property type="project" value="UniProtKB-KW"/>
</dbReference>
<comment type="caution">
    <text evidence="5">The sequence shown here is derived from an EMBL/GenBank/DDBJ whole genome shotgun (WGS) entry which is preliminary data.</text>
</comment>
<dbReference type="RefSeq" id="WP_378310499.1">
    <property type="nucleotide sequence ID" value="NZ_JBHUKS010000027.1"/>
</dbReference>
<organism evidence="5 6">
    <name type="scientific">Amycolatopsis silviterrae</name>
    <dbReference type="NCBI Taxonomy" id="1656914"/>
    <lineage>
        <taxon>Bacteria</taxon>
        <taxon>Bacillati</taxon>
        <taxon>Actinomycetota</taxon>
        <taxon>Actinomycetes</taxon>
        <taxon>Pseudonocardiales</taxon>
        <taxon>Pseudonocardiaceae</taxon>
        <taxon>Amycolatopsis</taxon>
    </lineage>
</organism>
<dbReference type="CDD" id="cd17267">
    <property type="entry name" value="RMtype1_S_EcoAO83I-TRD1-CR1_like"/>
    <property type="match status" value="1"/>
</dbReference>
<comment type="similarity">
    <text evidence="1">Belongs to the type-I restriction system S methylase family.</text>
</comment>
<evidence type="ECO:0000256" key="1">
    <source>
        <dbReference type="ARBA" id="ARBA00010923"/>
    </source>
</evidence>
<evidence type="ECO:0000256" key="3">
    <source>
        <dbReference type="ARBA" id="ARBA00023125"/>
    </source>
</evidence>
<name>A0ABW5HIQ3_9PSEU</name>
<dbReference type="InterPro" id="IPR044946">
    <property type="entry name" value="Restrct_endonuc_typeI_TRD_sf"/>
</dbReference>
<dbReference type="Proteomes" id="UP001597483">
    <property type="component" value="Unassembled WGS sequence"/>
</dbReference>
<dbReference type="PANTHER" id="PTHR30408:SF12">
    <property type="entry name" value="TYPE I RESTRICTION ENZYME MJAVIII SPECIFICITY SUBUNIT"/>
    <property type="match status" value="1"/>
</dbReference>
<gene>
    <name evidence="5" type="ORF">ACFSVL_35015</name>
</gene>
<accession>A0ABW5HIQ3</accession>
<evidence type="ECO:0000256" key="2">
    <source>
        <dbReference type="ARBA" id="ARBA00022747"/>
    </source>
</evidence>
<feature type="domain" description="Type I restriction modification DNA specificity" evidence="4">
    <location>
        <begin position="37"/>
        <end position="182"/>
    </location>
</feature>
<dbReference type="Pfam" id="PF01420">
    <property type="entry name" value="Methylase_S"/>
    <property type="match status" value="1"/>
</dbReference>
<evidence type="ECO:0000313" key="6">
    <source>
        <dbReference type="Proteomes" id="UP001597483"/>
    </source>
</evidence>
<dbReference type="EC" id="3.1.21.-" evidence="5"/>
<keyword evidence="5" id="KW-0540">Nuclease</keyword>
<dbReference type="SUPFAM" id="SSF116734">
    <property type="entry name" value="DNA methylase specificity domain"/>
    <property type="match status" value="2"/>
</dbReference>
<dbReference type="Gene3D" id="3.90.220.20">
    <property type="entry name" value="DNA methylase specificity domains"/>
    <property type="match status" value="2"/>
</dbReference>
<dbReference type="EMBL" id="JBHUKS010000027">
    <property type="protein sequence ID" value="MFD2472652.1"/>
    <property type="molecule type" value="Genomic_DNA"/>
</dbReference>
<evidence type="ECO:0000313" key="5">
    <source>
        <dbReference type="EMBL" id="MFD2472652.1"/>
    </source>
</evidence>
<keyword evidence="5" id="KW-0378">Hydrolase</keyword>
<dbReference type="GO" id="GO:0016787">
    <property type="term" value="F:hydrolase activity"/>
    <property type="evidence" value="ECO:0007669"/>
    <property type="project" value="UniProtKB-KW"/>
</dbReference>
<sequence>MTRKIVRDLVAQRVLLVEDGNHGEYRPRPGEFVDVGVPFIRAADMSSGTIDFDGAGKINAIARDRIRKGIGKPGDVILSHKGTVGRVAIAPMDSPDFVCSPQTTFWRSLDPTVLDQRYLRYAMRSPSFMRQLEVLKGQTDMAPYVSLTDQRSIELELPPIVTQQVVAEVLGALDDKIAVNERLCSLADQLCAAQVQKASVMGVRRQLRDVLTLHYGKALPASERTPGDVVVYGSGGITGMHSRPLVNRPGVIVGRKGTVGAIYWASGPHFPIDTTYYVEPREVATDEILYYLLRSAPLAELNSDSAVPGLNRDEAYACQVNLPEKDSLETLSRNLRQRFSWMKLVHEEMKALAVTRDELLPLMMSGNVRVREAEKIVEGVV</sequence>
<evidence type="ECO:0000259" key="4">
    <source>
        <dbReference type="Pfam" id="PF01420"/>
    </source>
</evidence>
<protein>
    <submittedName>
        <fullName evidence="5">Restriction endonuclease subunit S</fullName>
        <ecNumber evidence="5">3.1.21.-</ecNumber>
    </submittedName>
</protein>
<keyword evidence="2" id="KW-0680">Restriction system</keyword>
<dbReference type="InterPro" id="IPR052021">
    <property type="entry name" value="Type-I_RS_S_subunit"/>
</dbReference>
<proteinExistence type="inferred from homology"/>